<keyword evidence="1" id="KW-0812">Transmembrane</keyword>
<organism evidence="2 3">
    <name type="scientific">Gluconobacter potus</name>
    <dbReference type="NCBI Taxonomy" id="2724927"/>
    <lineage>
        <taxon>Bacteria</taxon>
        <taxon>Pseudomonadati</taxon>
        <taxon>Pseudomonadota</taxon>
        <taxon>Alphaproteobacteria</taxon>
        <taxon>Acetobacterales</taxon>
        <taxon>Acetobacteraceae</taxon>
        <taxon>Gluconobacter</taxon>
    </lineage>
</organism>
<sequence length="128" mass="13577">MTKADKPSALSAVRTRASGVIRLRIAPLARFVETSTILPEINASPICLMLWSSGCLSLIGGESAALMLHDRLGHAAFLFGAVAIIPISCMALHYLRCSCEHGFLIRTAAILTVLAVVLTWILPAPVPG</sequence>
<evidence type="ECO:0000256" key="1">
    <source>
        <dbReference type="SAM" id="Phobius"/>
    </source>
</evidence>
<dbReference type="EMBL" id="JABCQF010000018">
    <property type="protein sequence ID" value="MBF0883968.1"/>
    <property type="molecule type" value="Genomic_DNA"/>
</dbReference>
<feature type="transmembrane region" description="Helical" evidence="1">
    <location>
        <begin position="103"/>
        <end position="122"/>
    </location>
</feature>
<keyword evidence="1" id="KW-0472">Membrane</keyword>
<dbReference type="Proteomes" id="UP000644588">
    <property type="component" value="Unassembled WGS sequence"/>
</dbReference>
<dbReference type="RefSeq" id="WP_194265600.1">
    <property type="nucleotide sequence ID" value="NZ_JABCQF010000018.1"/>
</dbReference>
<keyword evidence="1" id="KW-1133">Transmembrane helix</keyword>
<keyword evidence="3" id="KW-1185">Reference proteome</keyword>
<evidence type="ECO:0000313" key="3">
    <source>
        <dbReference type="Proteomes" id="UP000644588"/>
    </source>
</evidence>
<reference evidence="2 3" key="2">
    <citation type="submission" date="2020-11" db="EMBL/GenBank/DDBJ databases">
        <title>Description of novel Gluconobacter species.</title>
        <authorList>
            <person name="Cleenwerck I."/>
            <person name="Cnockaert M."/>
            <person name="Borremans W."/>
            <person name="Wieme A.D."/>
            <person name="De Vuyst L."/>
            <person name="Vandamme P."/>
        </authorList>
    </citation>
    <scope>NUCLEOTIDE SEQUENCE [LARGE SCALE GENOMIC DNA]</scope>
    <source>
        <strain evidence="2 3">R-71646</strain>
    </source>
</reference>
<gene>
    <name evidence="2" type="ORF">HKD31_14710</name>
</gene>
<feature type="transmembrane region" description="Helical" evidence="1">
    <location>
        <begin position="75"/>
        <end position="96"/>
    </location>
</feature>
<protein>
    <submittedName>
        <fullName evidence="2">Uncharacterized protein</fullName>
    </submittedName>
</protein>
<reference evidence="3" key="1">
    <citation type="submission" date="2020-04" db="EMBL/GenBank/DDBJ databases">
        <title>Description of novel Gluconacetobacter.</title>
        <authorList>
            <person name="Sombolestani A."/>
        </authorList>
    </citation>
    <scope>NUCLEOTIDE SEQUENCE [LARGE SCALE GENOMIC DNA]</scope>
    <source>
        <strain evidence="3">R-71646</strain>
    </source>
</reference>
<evidence type="ECO:0000313" key="2">
    <source>
        <dbReference type="EMBL" id="MBF0883968.1"/>
    </source>
</evidence>
<name>A0ABR9YQ83_9PROT</name>
<comment type="caution">
    <text evidence="2">The sequence shown here is derived from an EMBL/GenBank/DDBJ whole genome shotgun (WGS) entry which is preliminary data.</text>
</comment>
<accession>A0ABR9YQ83</accession>
<proteinExistence type="predicted"/>